<protein>
    <recommendedName>
        <fullName evidence="3">Transposase IS204/IS1001/IS1096/IS1165 DDE domain-containing protein</fullName>
    </recommendedName>
</protein>
<reference evidence="1 2" key="1">
    <citation type="journal article" date="2021" name="Int. J. Syst. Evol. Microbiol.">
        <title>&lt;i&gt;Pectobacterium quasiaquaticum&lt;/i&gt; sp. nov., isolated from waterways.</title>
        <authorList>
            <person name="Ben Moussa H."/>
            <person name="Pedron J."/>
            <person name="Bertrand C."/>
            <person name="Hecquet A."/>
            <person name="Barny M.A."/>
        </authorList>
    </citation>
    <scope>NUCLEOTIDE SEQUENCE [LARGE SCALE GENOMIC DNA]</scope>
    <source>
        <strain evidence="1 2">A477-S1-J17</strain>
    </source>
</reference>
<dbReference type="EMBL" id="CP065177">
    <property type="protein sequence ID" value="URG51089.1"/>
    <property type="molecule type" value="Genomic_DNA"/>
</dbReference>
<evidence type="ECO:0000313" key="2">
    <source>
        <dbReference type="Proteomes" id="UP000806577"/>
    </source>
</evidence>
<dbReference type="AlphaFoldDB" id="A0A9Q8X0F9"/>
<sequence length="77" mass="8916">MPGLQAEVVYDLFHVVAKFGREVIDRVRGDQANQPTGHEVKLAELLEPLNTVYMMKTALKELWYASDKDVAQRRWNE</sequence>
<dbReference type="RefSeq" id="WP_193398382.1">
    <property type="nucleotide sequence ID" value="NZ_JACYTL010000007.1"/>
</dbReference>
<dbReference type="KEGG" id="pqu:IG609_016005"/>
<organism evidence="1 2">
    <name type="scientific">Pectobacterium quasiaquaticum</name>
    <dbReference type="NCBI Taxonomy" id="2774015"/>
    <lineage>
        <taxon>Bacteria</taxon>
        <taxon>Pseudomonadati</taxon>
        <taxon>Pseudomonadota</taxon>
        <taxon>Gammaproteobacteria</taxon>
        <taxon>Enterobacterales</taxon>
        <taxon>Pectobacteriaceae</taxon>
        <taxon>Pectobacterium</taxon>
    </lineage>
</organism>
<proteinExistence type="predicted"/>
<gene>
    <name evidence="1" type="ORF">IG609_016005</name>
</gene>
<name>A0A9Q8X0F9_9GAMM</name>
<evidence type="ECO:0008006" key="3">
    <source>
        <dbReference type="Google" id="ProtNLM"/>
    </source>
</evidence>
<accession>A0A9Q8X0F9</accession>
<evidence type="ECO:0000313" key="1">
    <source>
        <dbReference type="EMBL" id="URG51089.1"/>
    </source>
</evidence>
<dbReference type="Proteomes" id="UP000806577">
    <property type="component" value="Chromosome"/>
</dbReference>
<keyword evidence="2" id="KW-1185">Reference proteome</keyword>